<proteinExistence type="predicted"/>
<dbReference type="OrthoDB" id="1646at2"/>
<dbReference type="InterPro" id="IPR018389">
    <property type="entry name" value="DctP_fam"/>
</dbReference>
<gene>
    <name evidence="3" type="ORF">J2Z64_000066</name>
</gene>
<name>A0A9X0YN51_9BACI</name>
<feature type="chain" id="PRO_5040794550" evidence="2">
    <location>
        <begin position="25"/>
        <end position="345"/>
    </location>
</feature>
<accession>A0A9X0YN51</accession>
<dbReference type="PROSITE" id="PS51257">
    <property type="entry name" value="PROKAR_LIPOPROTEIN"/>
    <property type="match status" value="1"/>
</dbReference>
<evidence type="ECO:0000313" key="4">
    <source>
        <dbReference type="Proteomes" id="UP001138793"/>
    </source>
</evidence>
<dbReference type="AlphaFoldDB" id="A0A9X0YN51"/>
<feature type="signal peptide" evidence="2">
    <location>
        <begin position="1"/>
        <end position="24"/>
    </location>
</feature>
<dbReference type="GO" id="GO:0055085">
    <property type="term" value="P:transmembrane transport"/>
    <property type="evidence" value="ECO:0007669"/>
    <property type="project" value="InterPro"/>
</dbReference>
<evidence type="ECO:0000313" key="3">
    <source>
        <dbReference type="EMBL" id="MBP2075855.1"/>
    </source>
</evidence>
<organism evidence="3 4">
    <name type="scientific">Oceanobacillus polygoni</name>
    <dbReference type="NCBI Taxonomy" id="1235259"/>
    <lineage>
        <taxon>Bacteria</taxon>
        <taxon>Bacillati</taxon>
        <taxon>Bacillota</taxon>
        <taxon>Bacilli</taxon>
        <taxon>Bacillales</taxon>
        <taxon>Bacillaceae</taxon>
        <taxon>Oceanobacillus</taxon>
    </lineage>
</organism>
<dbReference type="PANTHER" id="PTHR33376:SF15">
    <property type="entry name" value="BLL6794 PROTEIN"/>
    <property type="match status" value="1"/>
</dbReference>
<evidence type="ECO:0000256" key="1">
    <source>
        <dbReference type="ARBA" id="ARBA00022729"/>
    </source>
</evidence>
<dbReference type="Gene3D" id="3.40.190.170">
    <property type="entry name" value="Bacterial extracellular solute-binding protein, family 7"/>
    <property type="match status" value="1"/>
</dbReference>
<dbReference type="Proteomes" id="UP001138793">
    <property type="component" value="Unassembled WGS sequence"/>
</dbReference>
<dbReference type="RefSeq" id="WP_149474115.1">
    <property type="nucleotide sequence ID" value="NZ_JAGGMB010000001.1"/>
</dbReference>
<keyword evidence="1 2" id="KW-0732">Signal</keyword>
<comment type="caution">
    <text evidence="3">The sequence shown here is derived from an EMBL/GenBank/DDBJ whole genome shotgun (WGS) entry which is preliminary data.</text>
</comment>
<dbReference type="InterPro" id="IPR038404">
    <property type="entry name" value="TRAP_DctP_sf"/>
</dbReference>
<dbReference type="CDD" id="cd13601">
    <property type="entry name" value="PBP2_TRAP_DctP1_3_4_like"/>
    <property type="match status" value="1"/>
</dbReference>
<reference evidence="3" key="1">
    <citation type="submission" date="2021-03" db="EMBL/GenBank/DDBJ databases">
        <title>Genomic Encyclopedia of Type Strains, Phase IV (KMG-IV): sequencing the most valuable type-strain genomes for metagenomic binning, comparative biology and taxonomic classification.</title>
        <authorList>
            <person name="Goeker M."/>
        </authorList>
    </citation>
    <scope>NUCLEOTIDE SEQUENCE</scope>
    <source>
        <strain evidence="3">DSM 107338</strain>
    </source>
</reference>
<dbReference type="EMBL" id="JAGGMB010000001">
    <property type="protein sequence ID" value="MBP2075855.1"/>
    <property type="molecule type" value="Genomic_DNA"/>
</dbReference>
<evidence type="ECO:0000256" key="2">
    <source>
        <dbReference type="SAM" id="SignalP"/>
    </source>
</evidence>
<dbReference type="SUPFAM" id="SSF53850">
    <property type="entry name" value="Periplasmic binding protein-like II"/>
    <property type="match status" value="1"/>
</dbReference>
<sequence>MRKMTILTLLLWSSLLIVSSCSQVDGKNNEDKIILKIADSLPTTNYLSSEGTVFFMKRVKELTDGQVEFEHYPAEQIGKASSYLDLTLSKTIDIGYTSYSTERLPLTEVVTLPGAYNTAQEGSEVFWKLMQEYLTEEEYMKHNVRPIFAVALPQYQYVTANKPIRSLDDINGTKARVTGTMEFGFDLLGASPVFMPASEAYTALERGTVDGVTFPYTSFEAYQIETITNYTTKDANFGSFVVVYAINEEIYESLPESIKKAIKKAGDETVEHLSKFLDDKNEELAQKYKTEMEVYELTEEESAEWDKAFEPAWDRWAEDLENRGFNAYETIKRYRDIQEELGYAQ</sequence>
<protein>
    <submittedName>
        <fullName evidence="3">TRAP-type C4-dicarboxylate transport system substrate-binding protein</fullName>
    </submittedName>
</protein>
<dbReference type="PANTHER" id="PTHR33376">
    <property type="match status" value="1"/>
</dbReference>
<keyword evidence="4" id="KW-1185">Reference proteome</keyword>
<dbReference type="NCBIfam" id="NF037995">
    <property type="entry name" value="TRAP_S1"/>
    <property type="match status" value="1"/>
</dbReference>
<dbReference type="Pfam" id="PF03480">
    <property type="entry name" value="DctP"/>
    <property type="match status" value="1"/>
</dbReference>